<name>A0A8J2Y886_9PROT</name>
<organism evidence="2 3">
    <name type="scientific">Aquisalinus flavus</name>
    <dbReference type="NCBI Taxonomy" id="1526572"/>
    <lineage>
        <taxon>Bacteria</taxon>
        <taxon>Pseudomonadati</taxon>
        <taxon>Pseudomonadota</taxon>
        <taxon>Alphaproteobacteria</taxon>
        <taxon>Parvularculales</taxon>
        <taxon>Parvularculaceae</taxon>
        <taxon>Aquisalinus</taxon>
    </lineage>
</organism>
<reference evidence="2" key="2">
    <citation type="submission" date="2020-09" db="EMBL/GenBank/DDBJ databases">
        <authorList>
            <person name="Sun Q."/>
            <person name="Zhou Y."/>
        </authorList>
    </citation>
    <scope>NUCLEOTIDE SEQUENCE</scope>
    <source>
        <strain evidence="2">CGMCC 1.12921</strain>
    </source>
</reference>
<sequence length="287" mass="33390">MLYRALTKRHRKRREQGGLIAGLIGFAPFSIFLWLLFGLYWILNILMIIMMPYCNYDLFWVGGWPSGTSYLQLMIWIVVLSGVVLVVSYAGQRRPGRHMVSFLFQLGLFLGMAAHVTGQYGWYYPHSQAGRLLDTVGPILVPPRELFFNDGAYSYEKPALPPQVEGLLAQARDDIRTGPRSQRAYDIVLRTDETYELVLLPIIWLNGRKQYAADFAYERALRECVVDYSAYRKRVAELWLDDAIMYVENTGPSRIRRYRGDWYTDERYREKYADFFAAQEADNELAE</sequence>
<keyword evidence="1" id="KW-0812">Transmembrane</keyword>
<dbReference type="Proteomes" id="UP000613582">
    <property type="component" value="Unassembled WGS sequence"/>
</dbReference>
<dbReference type="EMBL" id="BMGH01000001">
    <property type="protein sequence ID" value="GGD15788.1"/>
    <property type="molecule type" value="Genomic_DNA"/>
</dbReference>
<keyword evidence="1" id="KW-0472">Membrane</keyword>
<proteinExistence type="predicted"/>
<feature type="transmembrane region" description="Helical" evidence="1">
    <location>
        <begin position="70"/>
        <end position="90"/>
    </location>
</feature>
<gene>
    <name evidence="2" type="ORF">GCM10011342_25720</name>
</gene>
<feature type="transmembrane region" description="Helical" evidence="1">
    <location>
        <begin position="102"/>
        <end position="123"/>
    </location>
</feature>
<accession>A0A8J2Y886</accession>
<reference evidence="2" key="1">
    <citation type="journal article" date="2014" name="Int. J. Syst. Evol. Microbiol.">
        <title>Complete genome sequence of Corynebacterium casei LMG S-19264T (=DSM 44701T), isolated from a smear-ripened cheese.</title>
        <authorList>
            <consortium name="US DOE Joint Genome Institute (JGI-PGF)"/>
            <person name="Walter F."/>
            <person name="Albersmeier A."/>
            <person name="Kalinowski J."/>
            <person name="Ruckert C."/>
        </authorList>
    </citation>
    <scope>NUCLEOTIDE SEQUENCE</scope>
    <source>
        <strain evidence="2">CGMCC 1.12921</strain>
    </source>
</reference>
<evidence type="ECO:0000313" key="3">
    <source>
        <dbReference type="Proteomes" id="UP000613582"/>
    </source>
</evidence>
<evidence type="ECO:0000313" key="2">
    <source>
        <dbReference type="EMBL" id="GGD15788.1"/>
    </source>
</evidence>
<dbReference type="RefSeq" id="WP_188158028.1">
    <property type="nucleotide sequence ID" value="NZ_BMGH01000001.1"/>
</dbReference>
<keyword evidence="1" id="KW-1133">Transmembrane helix</keyword>
<feature type="transmembrane region" description="Helical" evidence="1">
    <location>
        <begin position="20"/>
        <end position="50"/>
    </location>
</feature>
<comment type="caution">
    <text evidence="2">The sequence shown here is derived from an EMBL/GenBank/DDBJ whole genome shotgun (WGS) entry which is preliminary data.</text>
</comment>
<keyword evidence="3" id="KW-1185">Reference proteome</keyword>
<protein>
    <submittedName>
        <fullName evidence="2">Uncharacterized protein</fullName>
    </submittedName>
</protein>
<dbReference type="AlphaFoldDB" id="A0A8J2Y886"/>
<evidence type="ECO:0000256" key="1">
    <source>
        <dbReference type="SAM" id="Phobius"/>
    </source>
</evidence>